<evidence type="ECO:0000313" key="2">
    <source>
        <dbReference type="Proteomes" id="UP000789702"/>
    </source>
</evidence>
<feature type="non-terminal residue" evidence="1">
    <location>
        <position position="1"/>
    </location>
</feature>
<evidence type="ECO:0000313" key="1">
    <source>
        <dbReference type="EMBL" id="CAG8728787.1"/>
    </source>
</evidence>
<reference evidence="1" key="1">
    <citation type="submission" date="2021-06" db="EMBL/GenBank/DDBJ databases">
        <authorList>
            <person name="Kallberg Y."/>
            <person name="Tangrot J."/>
            <person name="Rosling A."/>
        </authorList>
    </citation>
    <scope>NUCLEOTIDE SEQUENCE</scope>
    <source>
        <strain evidence="1">IL203A</strain>
    </source>
</reference>
<comment type="caution">
    <text evidence="1">The sequence shown here is derived from an EMBL/GenBank/DDBJ whole genome shotgun (WGS) entry which is preliminary data.</text>
</comment>
<accession>A0ACA9PYJ6</accession>
<sequence length="84" mass="10171">DSELLWEDMVDLDEYEEKDDYPGLWPVTYLNSQIVKHKSIPDLFDYYYENEVPIDIEYKIGCLDIDQQNQLQLLMDRYEDICAR</sequence>
<name>A0ACA9PYJ6_9GLOM</name>
<feature type="non-terminal residue" evidence="1">
    <location>
        <position position="84"/>
    </location>
</feature>
<gene>
    <name evidence="1" type="ORF">DHETER_LOCUS13302</name>
</gene>
<keyword evidence="2" id="KW-1185">Reference proteome</keyword>
<dbReference type="Proteomes" id="UP000789702">
    <property type="component" value="Unassembled WGS sequence"/>
</dbReference>
<dbReference type="EMBL" id="CAJVPU010035876">
    <property type="protein sequence ID" value="CAG8728787.1"/>
    <property type="molecule type" value="Genomic_DNA"/>
</dbReference>
<proteinExistence type="predicted"/>
<protein>
    <submittedName>
        <fullName evidence="1">7550_t:CDS:1</fullName>
    </submittedName>
</protein>
<organism evidence="1 2">
    <name type="scientific">Dentiscutata heterogama</name>
    <dbReference type="NCBI Taxonomy" id="1316150"/>
    <lineage>
        <taxon>Eukaryota</taxon>
        <taxon>Fungi</taxon>
        <taxon>Fungi incertae sedis</taxon>
        <taxon>Mucoromycota</taxon>
        <taxon>Glomeromycotina</taxon>
        <taxon>Glomeromycetes</taxon>
        <taxon>Diversisporales</taxon>
        <taxon>Gigasporaceae</taxon>
        <taxon>Dentiscutata</taxon>
    </lineage>
</organism>